<feature type="domain" description="Core-binding (CB)" evidence="4">
    <location>
        <begin position="47"/>
        <end position="139"/>
    </location>
</feature>
<dbReference type="InterPro" id="IPR010998">
    <property type="entry name" value="Integrase_recombinase_N"/>
</dbReference>
<dbReference type="InterPro" id="IPR044068">
    <property type="entry name" value="CB"/>
</dbReference>
<dbReference type="EMBL" id="LMWL01000103">
    <property type="protein sequence ID" value="KUM87528.1"/>
    <property type="molecule type" value="Genomic_DNA"/>
</dbReference>
<sequence>MSEWHVVWVPDPGQWGTPPTDGSFGVHDLPGAVARIGLRPGDPVYVRPDGTVDRDFLDLVRSTVFRNLERETKRNYGTDYRLLLNYLSSRGLPWREATPRVLEDYRDWRCDAPENPVRISGTKWDREAAAFTKLFKWGKVYPLPVDVSRSEDRAADSASSRVSWGTPRTWGLWSDIGLRGHTRAGFAAPMWESRTELRNTSFVQLLLSSGLRRQEGGSLLVFELPTQRLRHGRYMHGRIAGAVTRSKNSRTYYASVDSVGQVEAYVESERAWAVQRAQEAGRYQHLPTMRLVTRVTHGLKPKVEWVDPDGVVGGQELSRLGWRERQWLFVDGPEGPEPAWLWLTEQGLPMAPDRWNGVFRMANLRCETTLLTEEERKIRRQFRLAEVQGKTPYMTPHSCRHSMALYMLILLNELFEKRYGLTKKDRRDFALLFGDPWWLVKTLLGHADVETTKRHYLAPVAHLQLESILAAAETTDEGEDVEDLDGTFARLARETTGIQDIDLLLGEAS</sequence>
<keyword evidence="2" id="KW-0233">DNA recombination</keyword>
<accession>A0A117PRE8</accession>
<name>A0A117PRE8_9ACTN</name>
<evidence type="ECO:0000313" key="6">
    <source>
        <dbReference type="Proteomes" id="UP000054241"/>
    </source>
</evidence>
<dbReference type="Proteomes" id="UP000054241">
    <property type="component" value="Unassembled WGS sequence"/>
</dbReference>
<dbReference type="RefSeq" id="WP_067010721.1">
    <property type="nucleotide sequence ID" value="NZ_BNDU01000006.1"/>
</dbReference>
<dbReference type="OrthoDB" id="4020134at2"/>
<evidence type="ECO:0000256" key="1">
    <source>
        <dbReference type="ARBA" id="ARBA00023125"/>
    </source>
</evidence>
<evidence type="ECO:0000259" key="4">
    <source>
        <dbReference type="PROSITE" id="PS51900"/>
    </source>
</evidence>
<dbReference type="STRING" id="67285.AQI88_40825"/>
<dbReference type="Gene3D" id="1.10.150.130">
    <property type="match status" value="1"/>
</dbReference>
<keyword evidence="1 3" id="KW-0238">DNA-binding</keyword>
<gene>
    <name evidence="5" type="ORF">AQI88_40825</name>
</gene>
<evidence type="ECO:0000256" key="3">
    <source>
        <dbReference type="PROSITE-ProRule" id="PRU01248"/>
    </source>
</evidence>
<keyword evidence="6" id="KW-1185">Reference proteome</keyword>
<dbReference type="GO" id="GO:0015074">
    <property type="term" value="P:DNA integration"/>
    <property type="evidence" value="ECO:0007669"/>
    <property type="project" value="InterPro"/>
</dbReference>
<comment type="caution">
    <text evidence="5">The sequence shown here is derived from an EMBL/GenBank/DDBJ whole genome shotgun (WGS) entry which is preliminary data.</text>
</comment>
<dbReference type="GO" id="GO:0006310">
    <property type="term" value="P:DNA recombination"/>
    <property type="evidence" value="ECO:0007669"/>
    <property type="project" value="UniProtKB-KW"/>
</dbReference>
<proteinExistence type="predicted"/>
<protein>
    <submittedName>
        <fullName evidence="5">Integrase</fullName>
    </submittedName>
</protein>
<dbReference type="InterPro" id="IPR013762">
    <property type="entry name" value="Integrase-like_cat_sf"/>
</dbReference>
<dbReference type="SUPFAM" id="SSF56349">
    <property type="entry name" value="DNA breaking-rejoining enzymes"/>
    <property type="match status" value="1"/>
</dbReference>
<dbReference type="PROSITE" id="PS51900">
    <property type="entry name" value="CB"/>
    <property type="match status" value="1"/>
</dbReference>
<evidence type="ECO:0000313" key="5">
    <source>
        <dbReference type="EMBL" id="KUM87528.1"/>
    </source>
</evidence>
<evidence type="ECO:0000256" key="2">
    <source>
        <dbReference type="ARBA" id="ARBA00023172"/>
    </source>
</evidence>
<organism evidence="5 6">
    <name type="scientific">Streptomyces cellostaticus</name>
    <dbReference type="NCBI Taxonomy" id="67285"/>
    <lineage>
        <taxon>Bacteria</taxon>
        <taxon>Bacillati</taxon>
        <taxon>Actinomycetota</taxon>
        <taxon>Actinomycetes</taxon>
        <taxon>Kitasatosporales</taxon>
        <taxon>Streptomycetaceae</taxon>
        <taxon>Streptomyces</taxon>
    </lineage>
</organism>
<dbReference type="Gene3D" id="1.10.443.10">
    <property type="entry name" value="Intergrase catalytic core"/>
    <property type="match status" value="1"/>
</dbReference>
<reference evidence="5 6" key="1">
    <citation type="submission" date="2015-10" db="EMBL/GenBank/DDBJ databases">
        <title>Draft genome sequence of Streptomyces cellostaticus DSM 40189, type strain for the species Streptomyces cellostaticus.</title>
        <authorList>
            <person name="Ruckert C."/>
            <person name="Winkler A."/>
            <person name="Kalinowski J."/>
            <person name="Kampfer P."/>
            <person name="Glaeser S."/>
        </authorList>
    </citation>
    <scope>NUCLEOTIDE SEQUENCE [LARGE SCALE GENOMIC DNA]</scope>
    <source>
        <strain evidence="5 6">DSM 40189</strain>
    </source>
</reference>
<dbReference type="AlphaFoldDB" id="A0A117PRE8"/>
<dbReference type="InterPro" id="IPR011010">
    <property type="entry name" value="DNA_brk_join_enz"/>
</dbReference>
<dbReference type="GO" id="GO:0003677">
    <property type="term" value="F:DNA binding"/>
    <property type="evidence" value="ECO:0007669"/>
    <property type="project" value="UniProtKB-UniRule"/>
</dbReference>